<evidence type="ECO:0000256" key="7">
    <source>
        <dbReference type="ARBA" id="ARBA00023204"/>
    </source>
</evidence>
<dbReference type="PROSITE" id="PS51192">
    <property type="entry name" value="HELICASE_ATP_BIND_1"/>
    <property type="match status" value="1"/>
</dbReference>
<proteinExistence type="predicted"/>
<feature type="compositionally biased region" description="Basic and acidic residues" evidence="9">
    <location>
        <begin position="362"/>
        <end position="374"/>
    </location>
</feature>
<dbReference type="Gene3D" id="2.40.50.140">
    <property type="entry name" value="Nucleic acid-binding proteins"/>
    <property type="match status" value="1"/>
</dbReference>
<evidence type="ECO:0000256" key="1">
    <source>
        <dbReference type="ARBA" id="ARBA00022741"/>
    </source>
</evidence>
<dbReference type="PANTHER" id="PTHR47964:SF1">
    <property type="entry name" value="ATP-DEPENDENT DNA HELICASE HOMOLOG RECG, CHLOROPLASTIC"/>
    <property type="match status" value="1"/>
</dbReference>
<organism evidence="12 13">
    <name type="scientific">Candidatus Daviesbacteria bacterium RIFCSPHIGHO2_02_FULL_43_12</name>
    <dbReference type="NCBI Taxonomy" id="1797776"/>
    <lineage>
        <taxon>Bacteria</taxon>
        <taxon>Candidatus Daviesiibacteriota</taxon>
    </lineage>
</organism>
<dbReference type="PROSITE" id="PS51194">
    <property type="entry name" value="HELICASE_CTER"/>
    <property type="match status" value="1"/>
</dbReference>
<dbReference type="InterPro" id="IPR045562">
    <property type="entry name" value="RecG_dom3_C"/>
</dbReference>
<evidence type="ECO:0000256" key="5">
    <source>
        <dbReference type="ARBA" id="ARBA00022840"/>
    </source>
</evidence>
<dbReference type="SMART" id="SM00487">
    <property type="entry name" value="DEXDc"/>
    <property type="match status" value="1"/>
</dbReference>
<dbReference type="InterPro" id="IPR033454">
    <property type="entry name" value="RecG_wedge"/>
</dbReference>
<dbReference type="GO" id="GO:0006281">
    <property type="term" value="P:DNA repair"/>
    <property type="evidence" value="ECO:0007669"/>
    <property type="project" value="UniProtKB-KW"/>
</dbReference>
<dbReference type="AlphaFoldDB" id="A0A1F5KG00"/>
<keyword evidence="2" id="KW-0227">DNA damage</keyword>
<evidence type="ECO:0000256" key="9">
    <source>
        <dbReference type="SAM" id="MobiDB-lite"/>
    </source>
</evidence>
<feature type="domain" description="Helicase ATP-binding" evidence="10">
    <location>
        <begin position="273"/>
        <end position="469"/>
    </location>
</feature>
<dbReference type="Pfam" id="PF19833">
    <property type="entry name" value="RecG_dom3_C"/>
    <property type="match status" value="1"/>
</dbReference>
<keyword evidence="3" id="KW-0378">Hydrolase</keyword>
<dbReference type="InterPro" id="IPR027417">
    <property type="entry name" value="P-loop_NTPase"/>
</dbReference>
<dbReference type="InterPro" id="IPR047112">
    <property type="entry name" value="RecG/Mfd"/>
</dbReference>
<dbReference type="GO" id="GO:0003677">
    <property type="term" value="F:DNA binding"/>
    <property type="evidence" value="ECO:0007669"/>
    <property type="project" value="UniProtKB-KW"/>
</dbReference>
<dbReference type="SUPFAM" id="SSF50249">
    <property type="entry name" value="Nucleic acid-binding proteins"/>
    <property type="match status" value="1"/>
</dbReference>
<keyword evidence="6" id="KW-0238">DNA-binding</keyword>
<reference evidence="12 13" key="1">
    <citation type="journal article" date="2016" name="Nat. Commun.">
        <title>Thousands of microbial genomes shed light on interconnected biogeochemical processes in an aquifer system.</title>
        <authorList>
            <person name="Anantharaman K."/>
            <person name="Brown C.T."/>
            <person name="Hug L.A."/>
            <person name="Sharon I."/>
            <person name="Castelle C.J."/>
            <person name="Probst A.J."/>
            <person name="Thomas B.C."/>
            <person name="Singh A."/>
            <person name="Wilkins M.J."/>
            <person name="Karaoz U."/>
            <person name="Brodie E.L."/>
            <person name="Williams K.H."/>
            <person name="Hubbard S.S."/>
            <person name="Banfield J.F."/>
        </authorList>
    </citation>
    <scope>NUCLEOTIDE SEQUENCE [LARGE SCALE GENOMIC DNA]</scope>
</reference>
<dbReference type="SMART" id="SM00490">
    <property type="entry name" value="HELICc"/>
    <property type="match status" value="1"/>
</dbReference>
<dbReference type="Pfam" id="PF17191">
    <property type="entry name" value="RecG_wedge"/>
    <property type="match status" value="1"/>
</dbReference>
<dbReference type="CDD" id="cd04488">
    <property type="entry name" value="RecG_wedge_OBF"/>
    <property type="match status" value="1"/>
</dbReference>
<dbReference type="InterPro" id="IPR011545">
    <property type="entry name" value="DEAD/DEAH_box_helicase_dom"/>
</dbReference>
<dbReference type="GO" id="GO:0005524">
    <property type="term" value="F:ATP binding"/>
    <property type="evidence" value="ECO:0007669"/>
    <property type="project" value="UniProtKB-KW"/>
</dbReference>
<dbReference type="Gene3D" id="3.40.50.300">
    <property type="entry name" value="P-loop containing nucleotide triphosphate hydrolases"/>
    <property type="match status" value="2"/>
</dbReference>
<evidence type="ECO:0000259" key="10">
    <source>
        <dbReference type="PROSITE" id="PS51192"/>
    </source>
</evidence>
<evidence type="ECO:0000256" key="8">
    <source>
        <dbReference type="ARBA" id="ARBA00049819"/>
    </source>
</evidence>
<dbReference type="SUPFAM" id="SSF52540">
    <property type="entry name" value="P-loop containing nucleoside triphosphate hydrolases"/>
    <property type="match status" value="2"/>
</dbReference>
<dbReference type="GO" id="GO:0003678">
    <property type="term" value="F:DNA helicase activity"/>
    <property type="evidence" value="ECO:0007669"/>
    <property type="project" value="TreeGrafter"/>
</dbReference>
<evidence type="ECO:0000256" key="2">
    <source>
        <dbReference type="ARBA" id="ARBA00022763"/>
    </source>
</evidence>
<keyword evidence="7" id="KW-0234">DNA repair</keyword>
<gene>
    <name evidence="12" type="ORF">A3D25_03310</name>
</gene>
<evidence type="ECO:0000256" key="6">
    <source>
        <dbReference type="ARBA" id="ARBA00023125"/>
    </source>
</evidence>
<dbReference type="InterPro" id="IPR014001">
    <property type="entry name" value="Helicase_ATP-bd"/>
</dbReference>
<keyword evidence="1" id="KW-0547">Nucleotide-binding</keyword>
<keyword evidence="4" id="KW-0347">Helicase</keyword>
<dbReference type="Proteomes" id="UP000177328">
    <property type="component" value="Unassembled WGS sequence"/>
</dbReference>
<dbReference type="InterPro" id="IPR012340">
    <property type="entry name" value="NA-bd_OB-fold"/>
</dbReference>
<protein>
    <recommendedName>
        <fullName evidence="8">Probable DNA 3'-5' helicase RecG</fullName>
    </recommendedName>
</protein>
<evidence type="ECO:0000313" key="13">
    <source>
        <dbReference type="Proteomes" id="UP000177328"/>
    </source>
</evidence>
<evidence type="ECO:0000313" key="12">
    <source>
        <dbReference type="EMBL" id="OGE39730.1"/>
    </source>
</evidence>
<keyword evidence="5" id="KW-0067">ATP-binding</keyword>
<sequence length="714" mass="79690">MDLQIPLSRLKGVGPSFAKRLEKLGLMTALDLIYHFPFRYDDYSKIIRISEAPIDQEVTIKGQVWNIQNSSSRYGKTLTRAILNDGSGSVELVWFNQAWLIKNILSGDTLHVSGKVDRRQNKLTMVSPTWEKIIENSIGLHTGRLVPVYPETFGVNSKWLRDKINSLLPLVLGSLVDPLPLEYKEAMFSLGKALQTIHFPRSFTEINLAKTRLGFDELLEIQLSTQKRRADWKQKQSAKGFKINESDLTTFTSSLPFELTHGQKTVLAEIIEDLQKPQAMNRLIQGEVGSGKTVVAAIAIYLSFRNHLRSLLMAPTEILAMQHYSSLKKLLEPLGMSVGLYTGSSKFNKQKSGVISQELLVKQEDSPNDSEARDPQPASTAKRGELIANSYPNVIVGTHALLSEKLLKENVGLVVIDEQQRFGVKQRTILRQQNNNLKNLAPHFLTMTATPIPRTVALTIYGDLDVSVIGELPKGRKPIKTHYVPSHKRLDAYAFMTKKIAGGDQVYLVTPLIEESETLVSAKAAKAEFEKLQAQIFPQFRLGLLHGKLRPKEKEEVITRFKAGKIDLLVSTSVVEVGVDVPNATIMVIEGAERFGLAQLHQLRGRIGRGGKESFCLLFTEQEDPFVIQRLKNLENSSDGLKLSEIDLKIRGSGQLFGTKQAGRWDLKIASLSDVPLIEKTKSVAKEMLKASPELDKYPYYKGKLAGQSGVMPD</sequence>
<evidence type="ECO:0000256" key="3">
    <source>
        <dbReference type="ARBA" id="ARBA00022801"/>
    </source>
</evidence>
<accession>A0A1F5KG00</accession>
<dbReference type="Pfam" id="PF00270">
    <property type="entry name" value="DEAD"/>
    <property type="match status" value="1"/>
</dbReference>
<evidence type="ECO:0000256" key="4">
    <source>
        <dbReference type="ARBA" id="ARBA00022806"/>
    </source>
</evidence>
<name>A0A1F5KG00_9BACT</name>
<dbReference type="InterPro" id="IPR001650">
    <property type="entry name" value="Helicase_C-like"/>
</dbReference>
<feature type="region of interest" description="Disordered" evidence="9">
    <location>
        <begin position="362"/>
        <end position="383"/>
    </location>
</feature>
<dbReference type="GO" id="GO:0016787">
    <property type="term" value="F:hydrolase activity"/>
    <property type="evidence" value="ECO:0007669"/>
    <property type="project" value="UniProtKB-KW"/>
</dbReference>
<evidence type="ECO:0000259" key="11">
    <source>
        <dbReference type="PROSITE" id="PS51194"/>
    </source>
</evidence>
<dbReference type="EMBL" id="MFDD01000015">
    <property type="protein sequence ID" value="OGE39730.1"/>
    <property type="molecule type" value="Genomic_DNA"/>
</dbReference>
<feature type="domain" description="Helicase C-terminal" evidence="11">
    <location>
        <begin position="502"/>
        <end position="654"/>
    </location>
</feature>
<dbReference type="Pfam" id="PF00271">
    <property type="entry name" value="Helicase_C"/>
    <property type="match status" value="1"/>
</dbReference>
<comment type="caution">
    <text evidence="12">The sequence shown here is derived from an EMBL/GenBank/DDBJ whole genome shotgun (WGS) entry which is preliminary data.</text>
</comment>
<dbReference type="PANTHER" id="PTHR47964">
    <property type="entry name" value="ATP-DEPENDENT DNA HELICASE HOMOLOG RECG, CHLOROPLASTIC"/>
    <property type="match status" value="1"/>
</dbReference>